<dbReference type="AlphaFoldDB" id="A0A2S2DZ31"/>
<proteinExistence type="predicted"/>
<name>A0A2S2DZ31_9ALTE</name>
<evidence type="ECO:0000313" key="2">
    <source>
        <dbReference type="Proteomes" id="UP000245728"/>
    </source>
</evidence>
<organism evidence="1 2">
    <name type="scientific">Saliniradius amylolyticus</name>
    <dbReference type="NCBI Taxonomy" id="2183582"/>
    <lineage>
        <taxon>Bacteria</taxon>
        <taxon>Pseudomonadati</taxon>
        <taxon>Pseudomonadota</taxon>
        <taxon>Gammaproteobacteria</taxon>
        <taxon>Alteromonadales</taxon>
        <taxon>Alteromonadaceae</taxon>
        <taxon>Saliniradius</taxon>
    </lineage>
</organism>
<dbReference type="Proteomes" id="UP000245728">
    <property type="component" value="Chromosome"/>
</dbReference>
<reference evidence="1 2" key="1">
    <citation type="submission" date="2018-05" db="EMBL/GenBank/DDBJ databases">
        <title>Salinimonas sp. HMF8227 Genome sequencing and assembly.</title>
        <authorList>
            <person name="Kang H."/>
            <person name="Kang J."/>
            <person name="Cha I."/>
            <person name="Kim H."/>
            <person name="Joh K."/>
        </authorList>
    </citation>
    <scope>NUCLEOTIDE SEQUENCE [LARGE SCALE GENOMIC DNA]</scope>
    <source>
        <strain evidence="1 2">HMF8227</strain>
    </source>
</reference>
<dbReference type="EMBL" id="CP029347">
    <property type="protein sequence ID" value="AWL10665.1"/>
    <property type="molecule type" value="Genomic_DNA"/>
</dbReference>
<keyword evidence="2" id="KW-1185">Reference proteome</keyword>
<sequence>MQEQTMSTEQYQSAKECALFLPGIPEVESQASTFNLPQALLMKLRQSMTESE</sequence>
<dbReference type="RefSeq" id="WP_162558435.1">
    <property type="nucleotide sequence ID" value="NZ_CP029347.1"/>
</dbReference>
<protein>
    <submittedName>
        <fullName evidence="1">Uncharacterized protein</fullName>
    </submittedName>
</protein>
<evidence type="ECO:0000313" key="1">
    <source>
        <dbReference type="EMBL" id="AWL10665.1"/>
    </source>
</evidence>
<accession>A0A2S2DZ31</accession>
<gene>
    <name evidence="1" type="ORF">HMF8227_00157</name>
</gene>
<dbReference type="KEGG" id="salh:HMF8227_00157"/>